<dbReference type="Gene3D" id="3.40.50.20">
    <property type="match status" value="1"/>
</dbReference>
<dbReference type="UniPathway" id="UPA00219"/>
<evidence type="ECO:0000256" key="8">
    <source>
        <dbReference type="ARBA" id="ARBA00022984"/>
    </source>
</evidence>
<organism evidence="16 17">
    <name type="scientific">Candidatus Obscuribacter phosphatis</name>
    <dbReference type="NCBI Taxonomy" id="1906157"/>
    <lineage>
        <taxon>Bacteria</taxon>
        <taxon>Bacillati</taxon>
        <taxon>Candidatus Melainabacteria</taxon>
        <taxon>Candidatus Obscuribacterales</taxon>
        <taxon>Candidatus Obscuribacteraceae</taxon>
        <taxon>Candidatus Obscuribacter</taxon>
    </lineage>
</organism>
<reference evidence="16" key="1">
    <citation type="submission" date="2021-02" db="EMBL/GenBank/DDBJ databases">
        <title>Genome-Resolved Metagenomics of a Microbial Community Performing Photosynthetic Biological Nutrient Removal.</title>
        <authorList>
            <person name="Mcdaniel E.A."/>
        </authorList>
    </citation>
    <scope>NUCLEOTIDE SEQUENCE</scope>
    <source>
        <strain evidence="16">UWPOB_OBS1</strain>
    </source>
</reference>
<feature type="binding site" evidence="12">
    <location>
        <position position="295"/>
    </location>
    <ligand>
        <name>Mg(2+)</name>
        <dbReference type="ChEBI" id="CHEBI:18420"/>
        <label>1</label>
    </ligand>
</feature>
<evidence type="ECO:0000313" key="16">
    <source>
        <dbReference type="EMBL" id="MBN8662691.1"/>
    </source>
</evidence>
<evidence type="ECO:0000256" key="6">
    <source>
        <dbReference type="ARBA" id="ARBA00022840"/>
    </source>
</evidence>
<keyword evidence="5 13" id="KW-0547">Nucleotide-binding</keyword>
<evidence type="ECO:0000259" key="15">
    <source>
        <dbReference type="PROSITE" id="PS50975"/>
    </source>
</evidence>
<accession>A0A8J7TP30</accession>
<dbReference type="PANTHER" id="PTHR23132">
    <property type="entry name" value="D-ALANINE--D-ALANINE LIGASE"/>
    <property type="match status" value="1"/>
</dbReference>
<dbReference type="PROSITE" id="PS00844">
    <property type="entry name" value="DALA_DALA_LIGASE_2"/>
    <property type="match status" value="1"/>
</dbReference>
<evidence type="ECO:0000313" key="17">
    <source>
        <dbReference type="Proteomes" id="UP000664277"/>
    </source>
</evidence>
<dbReference type="GO" id="GO:0005524">
    <property type="term" value="F:ATP binding"/>
    <property type="evidence" value="ECO:0007669"/>
    <property type="project" value="UniProtKB-UniRule"/>
</dbReference>
<feature type="active site" evidence="11">
    <location>
        <position position="23"/>
    </location>
</feature>
<evidence type="ECO:0000256" key="10">
    <source>
        <dbReference type="HAMAP-Rule" id="MF_00047"/>
    </source>
</evidence>
<comment type="catalytic activity">
    <reaction evidence="10">
        <text>2 D-alanine + ATP = D-alanyl-D-alanine + ADP + phosphate + H(+)</text>
        <dbReference type="Rhea" id="RHEA:11224"/>
        <dbReference type="ChEBI" id="CHEBI:15378"/>
        <dbReference type="ChEBI" id="CHEBI:30616"/>
        <dbReference type="ChEBI" id="CHEBI:43474"/>
        <dbReference type="ChEBI" id="CHEBI:57416"/>
        <dbReference type="ChEBI" id="CHEBI:57822"/>
        <dbReference type="ChEBI" id="CHEBI:456216"/>
        <dbReference type="EC" id="6.3.2.4"/>
    </reaction>
</comment>
<feature type="binding site" evidence="12">
    <location>
        <position position="308"/>
    </location>
    <ligand>
        <name>Mg(2+)</name>
        <dbReference type="ChEBI" id="CHEBI:18420"/>
        <label>2</label>
    </ligand>
</feature>
<comment type="caution">
    <text evidence="16">The sequence shown here is derived from an EMBL/GenBank/DDBJ whole genome shotgun (WGS) entry which is preliminary data.</text>
</comment>
<dbReference type="Pfam" id="PF07478">
    <property type="entry name" value="Dala_Dala_lig_C"/>
    <property type="match status" value="2"/>
</dbReference>
<dbReference type="HAMAP" id="MF_00047">
    <property type="entry name" value="Dala_Dala_lig"/>
    <property type="match status" value="1"/>
</dbReference>
<evidence type="ECO:0000256" key="14">
    <source>
        <dbReference type="SAM" id="MobiDB-lite"/>
    </source>
</evidence>
<comment type="similarity">
    <text evidence="2 10">Belongs to the D-alanine--D-alanine ligase family.</text>
</comment>
<evidence type="ECO:0000256" key="12">
    <source>
        <dbReference type="PIRSR" id="PIRSR039102-3"/>
    </source>
</evidence>
<evidence type="ECO:0000256" key="4">
    <source>
        <dbReference type="ARBA" id="ARBA00022598"/>
    </source>
</evidence>
<protein>
    <recommendedName>
        <fullName evidence="10">D-alanine--D-alanine ligase</fullName>
        <ecNumber evidence="10">6.3.2.4</ecNumber>
    </recommendedName>
    <alternativeName>
        <fullName evidence="10">D-Ala-D-Ala ligase</fullName>
    </alternativeName>
    <alternativeName>
        <fullName evidence="10">D-alanylalanine synthetase</fullName>
    </alternativeName>
</protein>
<evidence type="ECO:0000256" key="13">
    <source>
        <dbReference type="PROSITE-ProRule" id="PRU00409"/>
    </source>
</evidence>
<evidence type="ECO:0000256" key="3">
    <source>
        <dbReference type="ARBA" id="ARBA00022490"/>
    </source>
</evidence>
<dbReference type="GO" id="GO:0008360">
    <property type="term" value="P:regulation of cell shape"/>
    <property type="evidence" value="ECO:0007669"/>
    <property type="project" value="UniProtKB-KW"/>
</dbReference>
<dbReference type="PIRSF" id="PIRSF039102">
    <property type="entry name" value="Ddl/VanB"/>
    <property type="match status" value="1"/>
</dbReference>
<feature type="active site" evidence="11">
    <location>
        <position position="319"/>
    </location>
</feature>
<feature type="compositionally biased region" description="Gly residues" evidence="14">
    <location>
        <begin position="207"/>
        <end position="224"/>
    </location>
</feature>
<feature type="domain" description="ATP-grasp" evidence="15">
    <location>
        <begin position="110"/>
        <end position="341"/>
    </location>
</feature>
<proteinExistence type="inferred from homology"/>
<keyword evidence="12" id="KW-0479">Metal-binding</keyword>
<dbReference type="PROSITE" id="PS00843">
    <property type="entry name" value="DALA_DALA_LIGASE_1"/>
    <property type="match status" value="1"/>
</dbReference>
<dbReference type="SUPFAM" id="SSF52440">
    <property type="entry name" value="PreATP-grasp domain"/>
    <property type="match status" value="1"/>
</dbReference>
<evidence type="ECO:0000256" key="5">
    <source>
        <dbReference type="ARBA" id="ARBA00022741"/>
    </source>
</evidence>
<evidence type="ECO:0000256" key="1">
    <source>
        <dbReference type="ARBA" id="ARBA00004496"/>
    </source>
</evidence>
<comment type="subcellular location">
    <subcellularLocation>
        <location evidence="1 10">Cytoplasm</location>
    </subcellularLocation>
</comment>
<dbReference type="PROSITE" id="PS50975">
    <property type="entry name" value="ATP_GRASP"/>
    <property type="match status" value="1"/>
</dbReference>
<keyword evidence="3 10" id="KW-0963">Cytoplasm</keyword>
<dbReference type="GO" id="GO:0071555">
    <property type="term" value="P:cell wall organization"/>
    <property type="evidence" value="ECO:0007669"/>
    <property type="project" value="UniProtKB-KW"/>
</dbReference>
<dbReference type="EC" id="6.3.2.4" evidence="10"/>
<keyword evidence="6 13" id="KW-0067">ATP-binding</keyword>
<feature type="binding site" evidence="12">
    <location>
        <position position="308"/>
    </location>
    <ligand>
        <name>Mg(2+)</name>
        <dbReference type="ChEBI" id="CHEBI:18420"/>
        <label>1</label>
    </ligand>
</feature>
<comment type="cofactor">
    <cofactor evidence="12">
        <name>Mg(2+)</name>
        <dbReference type="ChEBI" id="CHEBI:18420"/>
    </cofactor>
    <cofactor evidence="12">
        <name>Mn(2+)</name>
        <dbReference type="ChEBI" id="CHEBI:29035"/>
    </cofactor>
    <text evidence="12">Binds 2 magnesium or manganese ions per subunit.</text>
</comment>
<dbReference type="InterPro" id="IPR011761">
    <property type="entry name" value="ATP-grasp"/>
</dbReference>
<dbReference type="SUPFAM" id="SSF56059">
    <property type="entry name" value="Glutathione synthetase ATP-binding domain-like"/>
    <property type="match status" value="1"/>
</dbReference>
<dbReference type="InterPro" id="IPR011127">
    <property type="entry name" value="Dala_Dala_lig_N"/>
</dbReference>
<dbReference type="AlphaFoldDB" id="A0A8J7TP30"/>
<dbReference type="InterPro" id="IPR005905">
    <property type="entry name" value="D_ala_D_ala"/>
</dbReference>
<dbReference type="Gene3D" id="3.30.1490.20">
    <property type="entry name" value="ATP-grasp fold, A domain"/>
    <property type="match status" value="1"/>
</dbReference>
<feature type="region of interest" description="Disordered" evidence="14">
    <location>
        <begin position="204"/>
        <end position="227"/>
    </location>
</feature>
<evidence type="ECO:0000256" key="7">
    <source>
        <dbReference type="ARBA" id="ARBA00022960"/>
    </source>
</evidence>
<dbReference type="Pfam" id="PF01820">
    <property type="entry name" value="Dala_Dala_lig_N"/>
    <property type="match status" value="1"/>
</dbReference>
<gene>
    <name evidence="10" type="primary">ddl</name>
    <name evidence="16" type="ORF">J0M35_20150</name>
</gene>
<sequence>MKAAEKITKQTRIGVLYGGLSNEREVSLRSGKNCFNALKRLGYENAVLIDVGENLSEELKSHNIEVAFLCLHGRFGEDGTVQGLLELLKIPYTGSGVLASALSMNKPLTKRVLLSQELPFPRSFVIQENDGQCLDEYLAKLPAPPVMVKPLNEGSSVGVYKIDKAEELADCVKKTIKEFGGAIVENYVEGQEITIGVLEDLAHSSGNGNGNGHSNGNGNSNGNGKGHKETLTALPILELIPKSKAGFYDYEAKYTKGLTEFVLPAKLSDTRTKEAQELAKKTFRALNCSGYARVDMIAGKDGKTYILEVNTLPGMTDTSDLPAMAEVAGISYDALVERILVSAGLDK</sequence>
<dbReference type="GO" id="GO:0005737">
    <property type="term" value="C:cytoplasm"/>
    <property type="evidence" value="ECO:0007669"/>
    <property type="project" value="UniProtKB-SubCell"/>
</dbReference>
<dbReference type="PANTHER" id="PTHR23132:SF23">
    <property type="entry name" value="D-ALANINE--D-ALANINE LIGASE B"/>
    <property type="match status" value="1"/>
</dbReference>
<dbReference type="GO" id="GO:0008716">
    <property type="term" value="F:D-alanine-D-alanine ligase activity"/>
    <property type="evidence" value="ECO:0007669"/>
    <property type="project" value="UniProtKB-UniRule"/>
</dbReference>
<dbReference type="InterPro" id="IPR011095">
    <property type="entry name" value="Dala_Dala_lig_C"/>
</dbReference>
<feature type="active site" evidence="11">
    <location>
        <position position="155"/>
    </location>
</feature>
<keyword evidence="12" id="KW-0464">Manganese</keyword>
<keyword evidence="7 10" id="KW-0133">Cell shape</keyword>
<comment type="pathway">
    <text evidence="10">Cell wall biogenesis; peptidoglycan biosynthesis.</text>
</comment>
<dbReference type="GO" id="GO:0046872">
    <property type="term" value="F:metal ion binding"/>
    <property type="evidence" value="ECO:0007669"/>
    <property type="project" value="UniProtKB-KW"/>
</dbReference>
<dbReference type="InterPro" id="IPR000291">
    <property type="entry name" value="D-Ala_lig_Van_CS"/>
</dbReference>
<keyword evidence="8 10" id="KW-0573">Peptidoglycan synthesis</keyword>
<name>A0A8J7TP30_9BACT</name>
<evidence type="ECO:0000256" key="2">
    <source>
        <dbReference type="ARBA" id="ARBA00010871"/>
    </source>
</evidence>
<keyword evidence="12" id="KW-0460">Magnesium</keyword>
<evidence type="ECO:0000256" key="9">
    <source>
        <dbReference type="ARBA" id="ARBA00023316"/>
    </source>
</evidence>
<dbReference type="EMBL" id="JAFLCK010000049">
    <property type="protein sequence ID" value="MBN8662691.1"/>
    <property type="molecule type" value="Genomic_DNA"/>
</dbReference>
<dbReference type="Proteomes" id="UP000664277">
    <property type="component" value="Unassembled WGS sequence"/>
</dbReference>
<keyword evidence="9 10" id="KW-0961">Cell wall biogenesis/degradation</keyword>
<dbReference type="GO" id="GO:0009252">
    <property type="term" value="P:peptidoglycan biosynthetic process"/>
    <property type="evidence" value="ECO:0007669"/>
    <property type="project" value="UniProtKB-UniRule"/>
</dbReference>
<dbReference type="InterPro" id="IPR013815">
    <property type="entry name" value="ATP_grasp_subdomain_1"/>
</dbReference>
<dbReference type="InterPro" id="IPR016185">
    <property type="entry name" value="PreATP-grasp_dom_sf"/>
</dbReference>
<dbReference type="Gene3D" id="3.30.470.20">
    <property type="entry name" value="ATP-grasp fold, B domain"/>
    <property type="match status" value="1"/>
</dbReference>
<comment type="function">
    <text evidence="10">Cell wall formation.</text>
</comment>
<evidence type="ECO:0000256" key="11">
    <source>
        <dbReference type="PIRSR" id="PIRSR039102-1"/>
    </source>
</evidence>
<feature type="binding site" evidence="12">
    <location>
        <position position="310"/>
    </location>
    <ligand>
        <name>Mg(2+)</name>
        <dbReference type="ChEBI" id="CHEBI:18420"/>
        <label>2</label>
    </ligand>
</feature>
<keyword evidence="4 10" id="KW-0436">Ligase</keyword>